<proteinExistence type="predicted"/>
<name>A0A838L773_9SPHN</name>
<dbReference type="AlphaFoldDB" id="A0A838L773"/>
<protein>
    <submittedName>
        <fullName evidence="2">Uncharacterized protein</fullName>
    </submittedName>
</protein>
<keyword evidence="1" id="KW-0472">Membrane</keyword>
<evidence type="ECO:0000256" key="1">
    <source>
        <dbReference type="SAM" id="Phobius"/>
    </source>
</evidence>
<evidence type="ECO:0000313" key="3">
    <source>
        <dbReference type="Proteomes" id="UP000570166"/>
    </source>
</evidence>
<evidence type="ECO:0000313" key="2">
    <source>
        <dbReference type="EMBL" id="MBA2934780.1"/>
    </source>
</evidence>
<dbReference type="Proteomes" id="UP000570166">
    <property type="component" value="Unassembled WGS sequence"/>
</dbReference>
<gene>
    <name evidence="2" type="ORF">HZF05_11800</name>
</gene>
<feature type="transmembrane region" description="Helical" evidence="1">
    <location>
        <begin position="34"/>
        <end position="59"/>
    </location>
</feature>
<keyword evidence="1" id="KW-1133">Transmembrane helix</keyword>
<sequence>MNDKLFVALLASVAFLVAVVGGRATSRDIIDRRYAWAALDIVATLPGAGLLGLIAYMIWWANDNHIV</sequence>
<keyword evidence="3" id="KW-1185">Reference proteome</keyword>
<dbReference type="EMBL" id="JACEIB010000007">
    <property type="protein sequence ID" value="MBA2934780.1"/>
    <property type="molecule type" value="Genomic_DNA"/>
</dbReference>
<keyword evidence="1" id="KW-0812">Transmembrane</keyword>
<accession>A0A838L773</accession>
<dbReference type="RefSeq" id="WP_160366557.1">
    <property type="nucleotide sequence ID" value="NZ_JACEIB010000007.1"/>
</dbReference>
<reference evidence="2 3" key="1">
    <citation type="submission" date="2020-07" db="EMBL/GenBank/DDBJ databases">
        <authorList>
            <person name="Sun Q."/>
        </authorList>
    </citation>
    <scope>NUCLEOTIDE SEQUENCE [LARGE SCALE GENOMIC DNA]</scope>
    <source>
        <strain evidence="2 3">CGMCC 1.13654</strain>
    </source>
</reference>
<comment type="caution">
    <text evidence="2">The sequence shown here is derived from an EMBL/GenBank/DDBJ whole genome shotgun (WGS) entry which is preliminary data.</text>
</comment>
<organism evidence="2 3">
    <name type="scientific">Sphingomonas chungangi</name>
    <dbReference type="NCBI Taxonomy" id="2683589"/>
    <lineage>
        <taxon>Bacteria</taxon>
        <taxon>Pseudomonadati</taxon>
        <taxon>Pseudomonadota</taxon>
        <taxon>Alphaproteobacteria</taxon>
        <taxon>Sphingomonadales</taxon>
        <taxon>Sphingomonadaceae</taxon>
        <taxon>Sphingomonas</taxon>
    </lineage>
</organism>